<evidence type="ECO:0008006" key="4">
    <source>
        <dbReference type="Google" id="ProtNLM"/>
    </source>
</evidence>
<comment type="caution">
    <text evidence="2">The sequence shown here is derived from an EMBL/GenBank/DDBJ whole genome shotgun (WGS) entry which is preliminary data.</text>
</comment>
<keyword evidence="3" id="KW-1185">Reference proteome</keyword>
<evidence type="ECO:0000256" key="1">
    <source>
        <dbReference type="SAM" id="MobiDB-lite"/>
    </source>
</evidence>
<name>A0ABS3TLZ0_9PSED</name>
<organism evidence="2 3">
    <name type="scientific">Pseudomonas schmalbachii</name>
    <dbReference type="NCBI Taxonomy" id="2816993"/>
    <lineage>
        <taxon>Bacteria</taxon>
        <taxon>Pseudomonadati</taxon>
        <taxon>Pseudomonadota</taxon>
        <taxon>Gammaproteobacteria</taxon>
        <taxon>Pseudomonadales</taxon>
        <taxon>Pseudomonadaceae</taxon>
        <taxon>Pseudomonas</taxon>
    </lineage>
</organism>
<feature type="region of interest" description="Disordered" evidence="1">
    <location>
        <begin position="79"/>
        <end position="99"/>
    </location>
</feature>
<evidence type="ECO:0000313" key="2">
    <source>
        <dbReference type="EMBL" id="MBO3274138.1"/>
    </source>
</evidence>
<dbReference type="EMBL" id="JAELYA010000001">
    <property type="protein sequence ID" value="MBO3274138.1"/>
    <property type="molecule type" value="Genomic_DNA"/>
</dbReference>
<proteinExistence type="predicted"/>
<feature type="compositionally biased region" description="Acidic residues" evidence="1">
    <location>
        <begin position="87"/>
        <end position="99"/>
    </location>
</feature>
<accession>A0ABS3TLZ0</accession>
<sequence>MVWVTQKDFAELLGISRAAVCKAVKRGRLEGATRLNAAGKIEIDQAEGVRLWQVNSGRPDLVPHPVRVQAGPAAGFTPARRSRVAEGGDDEGEGEIDEEELPEIAISRRRNEHFKSLQQELEYRILDGQHVAVDEVAKAVEKEYAAIRARLLALKVIMAPELQGLDDLVQIEAIIDRHVLEALQELSDPYAAGAFGTGPRGTEAAA</sequence>
<evidence type="ECO:0000313" key="3">
    <source>
        <dbReference type="Proteomes" id="UP000669060"/>
    </source>
</evidence>
<dbReference type="Proteomes" id="UP000669060">
    <property type="component" value="Unassembled WGS sequence"/>
</dbReference>
<protein>
    <recommendedName>
        <fullName evidence="4">Helix-turn-helix domain-containing protein</fullName>
    </recommendedName>
</protein>
<dbReference type="RefSeq" id="WP_208311937.1">
    <property type="nucleotide sequence ID" value="NZ_JAELYA010000001.1"/>
</dbReference>
<gene>
    <name evidence="2" type="ORF">JFY56_02755</name>
</gene>
<reference evidence="2 3" key="1">
    <citation type="submission" date="2020-12" db="EMBL/GenBank/DDBJ databases">
        <title>Pseudomonas schmalbachii sp. nov. isolated from millipede gut.</title>
        <authorList>
            <person name="Shelomi M."/>
        </authorList>
    </citation>
    <scope>NUCLEOTIDE SEQUENCE [LARGE SCALE GENOMIC DNA]</scope>
    <source>
        <strain evidence="2 3">Milli4</strain>
    </source>
</reference>